<sequence length="190" mass="20627">MSPRIGIDGTAVLMAAVDVANAEGLEAVTITSVAKKLGIRPPSLYNHVSGLEQIRAELAKYALDRLFEHISASVGDRAGEAAIRRFAEAYLEFARSYPGLYDAAQAAPGPEHPSLQEAGERLVDLILHYLGSYPLTEEQALHAVRGLRSLIHGFASLERRGAFGLPLELKESLTFNLGLYLDGLNQIKPY</sequence>
<organism evidence="6 7">
    <name type="scientific">Paenibacillus timonensis</name>
    <dbReference type="NCBI Taxonomy" id="225915"/>
    <lineage>
        <taxon>Bacteria</taxon>
        <taxon>Bacillati</taxon>
        <taxon>Bacillota</taxon>
        <taxon>Bacilli</taxon>
        <taxon>Bacillales</taxon>
        <taxon>Paenibacillaceae</taxon>
        <taxon>Paenibacillus</taxon>
    </lineage>
</organism>
<dbReference type="PANTHER" id="PTHR30055">
    <property type="entry name" value="HTH-TYPE TRANSCRIPTIONAL REGULATOR RUTR"/>
    <property type="match status" value="1"/>
</dbReference>
<evidence type="ECO:0000259" key="5">
    <source>
        <dbReference type="PROSITE" id="PS50977"/>
    </source>
</evidence>
<gene>
    <name evidence="6" type="ORF">ACFQ2Z_21520</name>
</gene>
<evidence type="ECO:0000313" key="7">
    <source>
        <dbReference type="Proteomes" id="UP001597211"/>
    </source>
</evidence>
<dbReference type="Gene3D" id="1.10.357.10">
    <property type="entry name" value="Tetracycline Repressor, domain 2"/>
    <property type="match status" value="1"/>
</dbReference>
<feature type="DNA-binding region" description="H-T-H motif" evidence="4">
    <location>
        <begin position="29"/>
        <end position="48"/>
    </location>
</feature>
<evidence type="ECO:0000256" key="1">
    <source>
        <dbReference type="ARBA" id="ARBA00023015"/>
    </source>
</evidence>
<keyword evidence="2 4" id="KW-0238">DNA-binding</keyword>
<protein>
    <submittedName>
        <fullName evidence="6">TetR/AcrR family transcriptional regulator</fullName>
    </submittedName>
</protein>
<dbReference type="RefSeq" id="WP_240271023.1">
    <property type="nucleotide sequence ID" value="NZ_JAKSXN010000065.1"/>
</dbReference>
<proteinExistence type="predicted"/>
<dbReference type="SUPFAM" id="SSF46689">
    <property type="entry name" value="Homeodomain-like"/>
    <property type="match status" value="1"/>
</dbReference>
<evidence type="ECO:0000256" key="3">
    <source>
        <dbReference type="ARBA" id="ARBA00023163"/>
    </source>
</evidence>
<keyword evidence="3" id="KW-0804">Transcription</keyword>
<keyword evidence="7" id="KW-1185">Reference proteome</keyword>
<evidence type="ECO:0000256" key="2">
    <source>
        <dbReference type="ARBA" id="ARBA00023125"/>
    </source>
</evidence>
<name>A0ABW3SH81_9BACL</name>
<dbReference type="Proteomes" id="UP001597211">
    <property type="component" value="Unassembled WGS sequence"/>
</dbReference>
<dbReference type="InterPro" id="IPR050109">
    <property type="entry name" value="HTH-type_TetR-like_transc_reg"/>
</dbReference>
<comment type="caution">
    <text evidence="6">The sequence shown here is derived from an EMBL/GenBank/DDBJ whole genome shotgun (WGS) entry which is preliminary data.</text>
</comment>
<feature type="domain" description="HTH tetR-type" evidence="5">
    <location>
        <begin position="6"/>
        <end position="66"/>
    </location>
</feature>
<keyword evidence="1" id="KW-0805">Transcription regulation</keyword>
<dbReference type="InterPro" id="IPR001647">
    <property type="entry name" value="HTH_TetR"/>
</dbReference>
<accession>A0ABW3SH81</accession>
<evidence type="ECO:0000313" key="6">
    <source>
        <dbReference type="EMBL" id="MFD1183930.1"/>
    </source>
</evidence>
<dbReference type="InterPro" id="IPR009057">
    <property type="entry name" value="Homeodomain-like_sf"/>
</dbReference>
<dbReference type="InterPro" id="IPR025996">
    <property type="entry name" value="MT1864/Rv1816-like_C"/>
</dbReference>
<reference evidence="7" key="1">
    <citation type="journal article" date="2019" name="Int. J. Syst. Evol. Microbiol.">
        <title>The Global Catalogue of Microorganisms (GCM) 10K type strain sequencing project: providing services to taxonomists for standard genome sequencing and annotation.</title>
        <authorList>
            <consortium name="The Broad Institute Genomics Platform"/>
            <consortium name="The Broad Institute Genome Sequencing Center for Infectious Disease"/>
            <person name="Wu L."/>
            <person name="Ma J."/>
        </authorList>
    </citation>
    <scope>NUCLEOTIDE SEQUENCE [LARGE SCALE GENOMIC DNA]</scope>
    <source>
        <strain evidence="7">CCUG 48216</strain>
    </source>
</reference>
<dbReference type="InterPro" id="IPR036271">
    <property type="entry name" value="Tet_transcr_reg_TetR-rel_C_sf"/>
</dbReference>
<dbReference type="Pfam" id="PF13305">
    <property type="entry name" value="TetR_C_33"/>
    <property type="match status" value="1"/>
</dbReference>
<dbReference type="SUPFAM" id="SSF48498">
    <property type="entry name" value="Tetracyclin repressor-like, C-terminal domain"/>
    <property type="match status" value="1"/>
</dbReference>
<dbReference type="EMBL" id="JBHTKZ010000061">
    <property type="protein sequence ID" value="MFD1183930.1"/>
    <property type="molecule type" value="Genomic_DNA"/>
</dbReference>
<dbReference type="PROSITE" id="PS50977">
    <property type="entry name" value="HTH_TETR_2"/>
    <property type="match status" value="1"/>
</dbReference>
<dbReference type="PANTHER" id="PTHR30055:SF239">
    <property type="entry name" value="TRANSCRIPTIONAL REGULATORY PROTEIN"/>
    <property type="match status" value="1"/>
</dbReference>
<dbReference type="Gene3D" id="1.10.10.60">
    <property type="entry name" value="Homeodomain-like"/>
    <property type="match status" value="1"/>
</dbReference>
<evidence type="ECO:0000256" key="4">
    <source>
        <dbReference type="PROSITE-ProRule" id="PRU00335"/>
    </source>
</evidence>